<dbReference type="AlphaFoldDB" id="A0A921YKL4"/>
<evidence type="ECO:0000313" key="4">
    <source>
        <dbReference type="Proteomes" id="UP000791440"/>
    </source>
</evidence>
<evidence type="ECO:0000256" key="1">
    <source>
        <dbReference type="SAM" id="MobiDB-lite"/>
    </source>
</evidence>
<dbReference type="EMBL" id="JH668283">
    <property type="protein sequence ID" value="KAG6441053.1"/>
    <property type="molecule type" value="Genomic_DNA"/>
</dbReference>
<proteinExistence type="predicted"/>
<organism evidence="3 4">
    <name type="scientific">Manduca sexta</name>
    <name type="common">Tobacco hawkmoth</name>
    <name type="synonym">Tobacco hornworm</name>
    <dbReference type="NCBI Taxonomy" id="7130"/>
    <lineage>
        <taxon>Eukaryota</taxon>
        <taxon>Metazoa</taxon>
        <taxon>Ecdysozoa</taxon>
        <taxon>Arthropoda</taxon>
        <taxon>Hexapoda</taxon>
        <taxon>Insecta</taxon>
        <taxon>Pterygota</taxon>
        <taxon>Neoptera</taxon>
        <taxon>Endopterygota</taxon>
        <taxon>Lepidoptera</taxon>
        <taxon>Glossata</taxon>
        <taxon>Ditrysia</taxon>
        <taxon>Bombycoidea</taxon>
        <taxon>Sphingidae</taxon>
        <taxon>Sphinginae</taxon>
        <taxon>Sphingini</taxon>
        <taxon>Manduca</taxon>
    </lineage>
</organism>
<dbReference type="PANTHER" id="PTHR21505:SF8">
    <property type="entry name" value="DPT-YFP REPRESSOR BY OVEREXPRESSION, ISOFORM D-RELATED"/>
    <property type="match status" value="1"/>
</dbReference>
<gene>
    <name evidence="3" type="ORF">O3G_MSEX001646</name>
</gene>
<name>A0A921YKL4_MANSE</name>
<evidence type="ECO:0000313" key="3">
    <source>
        <dbReference type="EMBL" id="KAG6441053.1"/>
    </source>
</evidence>
<feature type="domain" description="MADF" evidence="2">
    <location>
        <begin position="15"/>
        <end position="110"/>
    </location>
</feature>
<dbReference type="InterPro" id="IPR006578">
    <property type="entry name" value="MADF-dom"/>
</dbReference>
<feature type="region of interest" description="Disordered" evidence="1">
    <location>
        <begin position="187"/>
        <end position="211"/>
    </location>
</feature>
<keyword evidence="4" id="KW-1185">Reference proteome</keyword>
<dbReference type="PANTHER" id="PTHR21505">
    <property type="entry name" value="MADF DOMAIN-CONTAINING PROTEIN-RELATED"/>
    <property type="match status" value="1"/>
</dbReference>
<dbReference type="Pfam" id="PF10545">
    <property type="entry name" value="MADF_DNA_bdg"/>
    <property type="match status" value="1"/>
</dbReference>
<dbReference type="Proteomes" id="UP000791440">
    <property type="component" value="Unassembled WGS sequence"/>
</dbReference>
<accession>A0A921YKL4</accession>
<reference evidence="3" key="1">
    <citation type="journal article" date="2016" name="Insect Biochem. Mol. Biol.">
        <title>Multifaceted biological insights from a draft genome sequence of the tobacco hornworm moth, Manduca sexta.</title>
        <authorList>
            <person name="Kanost M.R."/>
            <person name="Arrese E.L."/>
            <person name="Cao X."/>
            <person name="Chen Y.R."/>
            <person name="Chellapilla S."/>
            <person name="Goldsmith M.R."/>
            <person name="Grosse-Wilde E."/>
            <person name="Heckel D.G."/>
            <person name="Herndon N."/>
            <person name="Jiang H."/>
            <person name="Papanicolaou A."/>
            <person name="Qu J."/>
            <person name="Soulages J.L."/>
            <person name="Vogel H."/>
            <person name="Walters J."/>
            <person name="Waterhouse R.M."/>
            <person name="Ahn S.J."/>
            <person name="Almeida F.C."/>
            <person name="An C."/>
            <person name="Aqrawi P."/>
            <person name="Bretschneider A."/>
            <person name="Bryant W.B."/>
            <person name="Bucks S."/>
            <person name="Chao H."/>
            <person name="Chevignon G."/>
            <person name="Christen J.M."/>
            <person name="Clarke D.F."/>
            <person name="Dittmer N.T."/>
            <person name="Ferguson L.C.F."/>
            <person name="Garavelou S."/>
            <person name="Gordon K.H.J."/>
            <person name="Gunaratna R.T."/>
            <person name="Han Y."/>
            <person name="Hauser F."/>
            <person name="He Y."/>
            <person name="Heidel-Fischer H."/>
            <person name="Hirsh A."/>
            <person name="Hu Y."/>
            <person name="Jiang H."/>
            <person name="Kalra D."/>
            <person name="Klinner C."/>
            <person name="Konig C."/>
            <person name="Kovar C."/>
            <person name="Kroll A.R."/>
            <person name="Kuwar S.S."/>
            <person name="Lee S.L."/>
            <person name="Lehman R."/>
            <person name="Li K."/>
            <person name="Li Z."/>
            <person name="Liang H."/>
            <person name="Lovelace S."/>
            <person name="Lu Z."/>
            <person name="Mansfield J.H."/>
            <person name="McCulloch K.J."/>
            <person name="Mathew T."/>
            <person name="Morton B."/>
            <person name="Muzny D.M."/>
            <person name="Neunemann D."/>
            <person name="Ongeri F."/>
            <person name="Pauchet Y."/>
            <person name="Pu L.L."/>
            <person name="Pyrousis I."/>
            <person name="Rao X.J."/>
            <person name="Redding A."/>
            <person name="Roesel C."/>
            <person name="Sanchez-Gracia A."/>
            <person name="Schaack S."/>
            <person name="Shukla A."/>
            <person name="Tetreau G."/>
            <person name="Wang Y."/>
            <person name="Xiong G.H."/>
            <person name="Traut W."/>
            <person name="Walsh T.K."/>
            <person name="Worley K.C."/>
            <person name="Wu D."/>
            <person name="Wu W."/>
            <person name="Wu Y.Q."/>
            <person name="Zhang X."/>
            <person name="Zou Z."/>
            <person name="Zucker H."/>
            <person name="Briscoe A.D."/>
            <person name="Burmester T."/>
            <person name="Clem R.J."/>
            <person name="Feyereisen R."/>
            <person name="Grimmelikhuijzen C.J.P."/>
            <person name="Hamodrakas S.J."/>
            <person name="Hansson B.S."/>
            <person name="Huguet E."/>
            <person name="Jermiin L.S."/>
            <person name="Lan Q."/>
            <person name="Lehman H.K."/>
            <person name="Lorenzen M."/>
            <person name="Merzendorfer H."/>
            <person name="Michalopoulos I."/>
            <person name="Morton D.B."/>
            <person name="Muthukrishnan S."/>
            <person name="Oakeshott J.G."/>
            <person name="Palmer W."/>
            <person name="Park Y."/>
            <person name="Passarelli A.L."/>
            <person name="Rozas J."/>
            <person name="Schwartz L.M."/>
            <person name="Smith W."/>
            <person name="Southgate A."/>
            <person name="Vilcinskas A."/>
            <person name="Vogt R."/>
            <person name="Wang P."/>
            <person name="Werren J."/>
            <person name="Yu X.Q."/>
            <person name="Zhou J.J."/>
            <person name="Brown S.J."/>
            <person name="Scherer S.E."/>
            <person name="Richards S."/>
            <person name="Blissard G.W."/>
        </authorList>
    </citation>
    <scope>NUCLEOTIDE SEQUENCE</scope>
</reference>
<comment type="caution">
    <text evidence="3">The sequence shown here is derived from an EMBL/GenBank/DDBJ whole genome shotgun (WGS) entry which is preliminary data.</text>
</comment>
<dbReference type="SMART" id="SM00595">
    <property type="entry name" value="MADF"/>
    <property type="match status" value="1"/>
</dbReference>
<protein>
    <recommendedName>
        <fullName evidence="2">MADF domain-containing protein</fullName>
    </recommendedName>
</protein>
<sequence>MTSEGRKGTIQLLEEFIKCYQSQPCLWDTQSKDYHDKMKKQVAYAKLLRIYQLLEPRADRMTVVKKINILRTNHRKEKKKVKESERSGNGTYVPKLWYYHLFDFLETHKNYTITYNGNEKDDLTAGLLAEAYVDDISESQDTNSSNGLQEVLSSSNQPQKISLVAQDQSPSLLSIDLNIPAKKLLSLTKRNPPDGTETIQQEQENNSKKRKWGDDRYQIFATNVTLKMKDIRNDTQRLLAEKMINEVLFMAEMGQLSMSHCIGLTQNYFGPQTTNCNIGSCNLTYHNPDNRLQTSSVAKSEVLTTSPDCTSDYENEDYQSFNCRNCGRRNSSNLKDNDESHDPLNLLIPKNLT</sequence>
<reference evidence="3" key="2">
    <citation type="submission" date="2020-12" db="EMBL/GenBank/DDBJ databases">
        <authorList>
            <person name="Kanost M."/>
        </authorList>
    </citation>
    <scope>NUCLEOTIDE SEQUENCE</scope>
</reference>
<dbReference type="PROSITE" id="PS51029">
    <property type="entry name" value="MADF"/>
    <property type="match status" value="1"/>
</dbReference>
<evidence type="ECO:0000259" key="2">
    <source>
        <dbReference type="PROSITE" id="PS51029"/>
    </source>
</evidence>